<protein>
    <recommendedName>
        <fullName evidence="2">Secretion system C-terminal sorting domain-containing protein</fullName>
    </recommendedName>
</protein>
<dbReference type="OrthoDB" id="9805760at2"/>
<dbReference type="KEGG" id="chu:CHU_3618"/>
<dbReference type="NCBIfam" id="TIGR04183">
    <property type="entry name" value="Por_Secre_tail"/>
    <property type="match status" value="1"/>
</dbReference>
<feature type="domain" description="Secretion system C-terminal sorting" evidence="2">
    <location>
        <begin position="298"/>
        <end position="365"/>
    </location>
</feature>
<gene>
    <name evidence="3" type="ordered locus">CHU_3618</name>
</gene>
<dbReference type="InterPro" id="IPR026444">
    <property type="entry name" value="Secre_tail"/>
</dbReference>
<dbReference type="EMBL" id="CP000383">
    <property type="protein sequence ID" value="ABG60851.1"/>
    <property type="molecule type" value="Genomic_DNA"/>
</dbReference>
<proteinExistence type="predicted"/>
<name>A0A6N4SX37_CYTH3</name>
<accession>A0A6N4SX37</accession>
<evidence type="ECO:0000313" key="4">
    <source>
        <dbReference type="Proteomes" id="UP000001822"/>
    </source>
</evidence>
<dbReference type="RefSeq" id="WP_011586956.1">
    <property type="nucleotide sequence ID" value="NC_008255.1"/>
</dbReference>
<feature type="chain" id="PRO_5026728639" description="Secretion system C-terminal sorting domain-containing protein" evidence="1">
    <location>
        <begin position="20"/>
        <end position="366"/>
    </location>
</feature>
<evidence type="ECO:0000256" key="1">
    <source>
        <dbReference type="SAM" id="SignalP"/>
    </source>
</evidence>
<keyword evidence="1" id="KW-0732">Signal</keyword>
<organism evidence="3 4">
    <name type="scientific">Cytophaga hutchinsonii (strain ATCC 33406 / DSM 1761 / CIP 103989 / NBRC 15051 / NCIMB 9469 / D465)</name>
    <dbReference type="NCBI Taxonomy" id="269798"/>
    <lineage>
        <taxon>Bacteria</taxon>
        <taxon>Pseudomonadati</taxon>
        <taxon>Bacteroidota</taxon>
        <taxon>Cytophagia</taxon>
        <taxon>Cytophagales</taxon>
        <taxon>Cytophagaceae</taxon>
        <taxon>Cytophaga</taxon>
    </lineage>
</organism>
<reference evidence="3 4" key="1">
    <citation type="journal article" date="2007" name="Appl. Environ. Microbiol.">
        <title>Genome sequence of the cellulolytic gliding bacterium Cytophaga hutchinsonii.</title>
        <authorList>
            <person name="Xie G."/>
            <person name="Bruce D.C."/>
            <person name="Challacombe J.F."/>
            <person name="Chertkov O."/>
            <person name="Detter J.C."/>
            <person name="Gilna P."/>
            <person name="Han C.S."/>
            <person name="Lucas S."/>
            <person name="Misra M."/>
            <person name="Myers G.L."/>
            <person name="Richardson P."/>
            <person name="Tapia R."/>
            <person name="Thayer N."/>
            <person name="Thompson L.S."/>
            <person name="Brettin T.S."/>
            <person name="Henrissat B."/>
            <person name="Wilson D.B."/>
            <person name="McBride M.J."/>
        </authorList>
    </citation>
    <scope>NUCLEOTIDE SEQUENCE [LARGE SCALE GENOMIC DNA]</scope>
    <source>
        <strain evidence="4">ATCC 33406 / DSM 1761 / CIP 103989 / NBRC 15051 / NCIMB 9469 / D465</strain>
    </source>
</reference>
<keyword evidence="4" id="KW-1185">Reference proteome</keyword>
<dbReference type="AlphaFoldDB" id="A0A6N4SX37"/>
<evidence type="ECO:0000259" key="2">
    <source>
        <dbReference type="Pfam" id="PF18962"/>
    </source>
</evidence>
<dbReference type="Proteomes" id="UP000001822">
    <property type="component" value="Chromosome"/>
</dbReference>
<sequence>MKKILLLAFVVCFCTAASAQVTLTQLPKTPLEYFGYEVTSPALKAGYTKRTQYFGQKPFVLEIGSVVLRKYADLPIYDMFSEKSEFFSYVESKTTVSRKTGYVAYTLEVRSSDSGPYAVYAKDTFFLSGTTITSISETIYDTEDNTVDTYAQYDVTYHSNGKVERIKLKDIYSGSDLFFAGVSVVYNANNTLKTDTLFKFGYDGLGNRKVNVSIYQDHFYKSSNALKIDSTFYSQIGSNPVLNTKFSYTLNTNSEITEAIGASYNSSNGKYENNFYYDFGQEPSLGILSQTTVSTVTLYPNPVQDLIHIPADCSFQSWSITSITGLAIKNGTNTDLNKITVADLEAGVYVLTLTGNGQAWTGKFIK</sequence>
<feature type="signal peptide" evidence="1">
    <location>
        <begin position="1"/>
        <end position="19"/>
    </location>
</feature>
<evidence type="ECO:0000313" key="3">
    <source>
        <dbReference type="EMBL" id="ABG60851.1"/>
    </source>
</evidence>
<dbReference type="Pfam" id="PF18962">
    <property type="entry name" value="Por_Secre_tail"/>
    <property type="match status" value="1"/>
</dbReference>